<reference evidence="1" key="1">
    <citation type="submission" date="2022-08" db="UniProtKB">
        <authorList>
            <consortium name="EnsemblMetazoa"/>
        </authorList>
    </citation>
    <scope>IDENTIFICATION</scope>
    <source>
        <strain evidence="1">EBRO</strain>
    </source>
</reference>
<accession>A0A182IRN5</accession>
<evidence type="ECO:0000313" key="1">
    <source>
        <dbReference type="EnsemblMetazoa" id="AATE004185-PA.1"/>
    </source>
</evidence>
<dbReference type="PANTHER" id="PTHR47537">
    <property type="entry name" value="CUBILIN"/>
    <property type="match status" value="1"/>
</dbReference>
<name>A0A182IRN5_ANOAO</name>
<organism evidence="1">
    <name type="scientific">Anopheles atroparvus</name>
    <name type="common">European mosquito</name>
    <dbReference type="NCBI Taxonomy" id="41427"/>
    <lineage>
        <taxon>Eukaryota</taxon>
        <taxon>Metazoa</taxon>
        <taxon>Ecdysozoa</taxon>
        <taxon>Arthropoda</taxon>
        <taxon>Hexapoda</taxon>
        <taxon>Insecta</taxon>
        <taxon>Pterygota</taxon>
        <taxon>Neoptera</taxon>
        <taxon>Endopterygota</taxon>
        <taxon>Diptera</taxon>
        <taxon>Nematocera</taxon>
        <taxon>Culicoidea</taxon>
        <taxon>Culicidae</taxon>
        <taxon>Anophelinae</taxon>
        <taxon>Anopheles</taxon>
    </lineage>
</organism>
<evidence type="ECO:0008006" key="2">
    <source>
        <dbReference type="Google" id="ProtNLM"/>
    </source>
</evidence>
<dbReference type="EnsemblMetazoa" id="AATE004185-RA">
    <property type="protein sequence ID" value="AATE004185-PA.1"/>
    <property type="gene ID" value="AATE004185"/>
</dbReference>
<dbReference type="STRING" id="41427.A0A182IRN5"/>
<dbReference type="AlphaFoldDB" id="A0A182IRN5"/>
<protein>
    <recommendedName>
        <fullName evidence="2">CUB domain-containing protein</fullName>
    </recommendedName>
</protein>
<dbReference type="GO" id="GO:0005886">
    <property type="term" value="C:plasma membrane"/>
    <property type="evidence" value="ECO:0007669"/>
    <property type="project" value="TreeGrafter"/>
</dbReference>
<dbReference type="InterPro" id="IPR053207">
    <property type="entry name" value="Non-NMDA_GluR_Accessory"/>
</dbReference>
<proteinExistence type="predicted"/>
<sequence length="209" mass="22482">MFCVSVTNACATIIIIVVLVVLIIFDKFTVGRFDEGLIDPDMDSSDASLTSGGDLPGCPEGFMQLSELGRPFTGGSWCGKASGHQLYFSETSTVTASVKVFHAPMQAGTPFEFRIRYKFISQSEAIVSMLTYTKAPHSSDSKKPAPATIGHSETCEGAAGNGTLATFQSAARPSRQALPNLQLFWCSGAKLGKELKTYCNKNICKAFRE</sequence>
<dbReference type="PANTHER" id="PTHR47537:SF8">
    <property type="entry name" value="CUB DOMAIN-CONTAINING PROTEIN"/>
    <property type="match status" value="1"/>
</dbReference>
<dbReference type="VEuPathDB" id="VectorBase:AATE004185"/>